<gene>
    <name evidence="2" type="ORF">CAL29_18820</name>
</gene>
<dbReference type="RefSeq" id="WP_094854555.1">
    <property type="nucleotide sequence ID" value="NZ_NEVM01000005.1"/>
</dbReference>
<feature type="chain" id="PRO_5012447169" description="Toxin co-regulated pilus biosynthesis protein Q C-terminal domain-containing protein" evidence="1">
    <location>
        <begin position="26"/>
        <end position="246"/>
    </location>
</feature>
<proteinExistence type="predicted"/>
<dbReference type="EMBL" id="NEVM01000005">
    <property type="protein sequence ID" value="OZI30117.1"/>
    <property type="molecule type" value="Genomic_DNA"/>
</dbReference>
<organism evidence="2 3">
    <name type="scientific">Bordetella genomosp. 10</name>
    <dbReference type="NCBI Taxonomy" id="1416804"/>
    <lineage>
        <taxon>Bacteria</taxon>
        <taxon>Pseudomonadati</taxon>
        <taxon>Pseudomonadota</taxon>
        <taxon>Betaproteobacteria</taxon>
        <taxon>Burkholderiales</taxon>
        <taxon>Alcaligenaceae</taxon>
        <taxon>Bordetella</taxon>
    </lineage>
</organism>
<evidence type="ECO:0000256" key="1">
    <source>
        <dbReference type="SAM" id="SignalP"/>
    </source>
</evidence>
<evidence type="ECO:0000313" key="3">
    <source>
        <dbReference type="Proteomes" id="UP000216020"/>
    </source>
</evidence>
<keyword evidence="3" id="KW-1185">Reference proteome</keyword>
<dbReference type="Proteomes" id="UP000216020">
    <property type="component" value="Unassembled WGS sequence"/>
</dbReference>
<reference evidence="3" key="1">
    <citation type="submission" date="2017-05" db="EMBL/GenBank/DDBJ databases">
        <title>Complete and WGS of Bordetella genogroups.</title>
        <authorList>
            <person name="Spilker T."/>
            <person name="Lipuma J."/>
        </authorList>
    </citation>
    <scope>NUCLEOTIDE SEQUENCE [LARGE SCALE GENOMIC DNA]</scope>
    <source>
        <strain evidence="3">AU16122</strain>
    </source>
</reference>
<accession>A0A261RZD9</accession>
<keyword evidence="1" id="KW-0732">Signal</keyword>
<dbReference type="OrthoDB" id="8636491at2"/>
<protein>
    <recommendedName>
        <fullName evidence="4">Toxin co-regulated pilus biosynthesis protein Q C-terminal domain-containing protein</fullName>
    </recommendedName>
</protein>
<feature type="signal peptide" evidence="1">
    <location>
        <begin position="1"/>
        <end position="25"/>
    </location>
</feature>
<name>A0A261RZD9_9BORD</name>
<comment type="caution">
    <text evidence="2">The sequence shown here is derived from an EMBL/GenBank/DDBJ whole genome shotgun (WGS) entry which is preliminary data.</text>
</comment>
<sequence length="246" mass="26385">MKRSFVAACGAAFLCGPALPGEALAARVPAMASMAPVVSVVSTVPAEMPALPGAPLPMLPPGGHYLSAGEELRVQGQAMSGWIFEAPGDIREIARWLSKQLPVLRDLLVAPGMVVLSGMDAQFHWSARLTDGGRGWTQGTLSRLPLRQPAARLSAAPWQPDGARLHFDVRWREARRAGVRQVWTHGAAPAALRPRLRASLQGAGWRADEPETAFPGRWSKASIQLSIVVVEQQAGSGIVTVLDWRE</sequence>
<evidence type="ECO:0008006" key="4">
    <source>
        <dbReference type="Google" id="ProtNLM"/>
    </source>
</evidence>
<evidence type="ECO:0000313" key="2">
    <source>
        <dbReference type="EMBL" id="OZI30117.1"/>
    </source>
</evidence>
<dbReference type="AlphaFoldDB" id="A0A261RZD9"/>